<evidence type="ECO:0000313" key="2">
    <source>
        <dbReference type="EMBL" id="KAA0189665.1"/>
    </source>
</evidence>
<evidence type="ECO:0000256" key="1">
    <source>
        <dbReference type="SAM" id="Coils"/>
    </source>
</evidence>
<keyword evidence="3" id="KW-1185">Reference proteome</keyword>
<sequence>MIHQLEKKLSVPLACAETQTEDVQCACMALRVSEVVAKEMAFWQKKSLDQTIENVRKEESVRQEALFREKEEHIYRQHRHELEALRAEYLSQISEWRSKVELTQKQHSQLEMELGKAKGLLAKEIETRRQQMSEISQAREFERREWKRQHDENLKCIAREQQQQIKQMRAQYMDDVENTTNQKLHQIEAEYKNQVTELSQVTTDCKVLYVC</sequence>
<keyword evidence="1" id="KW-0175">Coiled coil</keyword>
<gene>
    <name evidence="2" type="ORF">FBUS_11336</name>
</gene>
<accession>A0A8E0RW75</accession>
<dbReference type="OrthoDB" id="78101at2759"/>
<comment type="caution">
    <text evidence="2">The sequence shown here is derived from an EMBL/GenBank/DDBJ whole genome shotgun (WGS) entry which is preliminary data.</text>
</comment>
<name>A0A8E0RW75_9TREM</name>
<reference evidence="2" key="1">
    <citation type="submission" date="2019-05" db="EMBL/GenBank/DDBJ databases">
        <title>Annotation for the trematode Fasciolopsis buski.</title>
        <authorList>
            <person name="Choi Y.-J."/>
        </authorList>
    </citation>
    <scope>NUCLEOTIDE SEQUENCE</scope>
    <source>
        <strain evidence="2">HT</strain>
        <tissue evidence="2">Whole worm</tissue>
    </source>
</reference>
<evidence type="ECO:0000313" key="3">
    <source>
        <dbReference type="Proteomes" id="UP000728185"/>
    </source>
</evidence>
<protein>
    <submittedName>
        <fullName evidence="2">Uncharacterized protein</fullName>
    </submittedName>
</protein>
<proteinExistence type="predicted"/>
<dbReference type="AlphaFoldDB" id="A0A8E0RW75"/>
<organism evidence="2 3">
    <name type="scientific">Fasciolopsis buskii</name>
    <dbReference type="NCBI Taxonomy" id="27845"/>
    <lineage>
        <taxon>Eukaryota</taxon>
        <taxon>Metazoa</taxon>
        <taxon>Spiralia</taxon>
        <taxon>Lophotrochozoa</taxon>
        <taxon>Platyhelminthes</taxon>
        <taxon>Trematoda</taxon>
        <taxon>Digenea</taxon>
        <taxon>Plagiorchiida</taxon>
        <taxon>Echinostomata</taxon>
        <taxon>Echinostomatoidea</taxon>
        <taxon>Fasciolidae</taxon>
        <taxon>Fasciolopsis</taxon>
    </lineage>
</organism>
<dbReference type="Proteomes" id="UP000728185">
    <property type="component" value="Unassembled WGS sequence"/>
</dbReference>
<feature type="coiled-coil region" evidence="1">
    <location>
        <begin position="68"/>
        <end position="113"/>
    </location>
</feature>
<dbReference type="EMBL" id="LUCM01007596">
    <property type="protein sequence ID" value="KAA0189665.1"/>
    <property type="molecule type" value="Genomic_DNA"/>
</dbReference>